<proteinExistence type="predicted"/>
<keyword evidence="2" id="KW-0812">Transmembrane</keyword>
<evidence type="ECO:0000313" key="3">
    <source>
        <dbReference type="EMBL" id="KAJ3978421.1"/>
    </source>
</evidence>
<comment type="caution">
    <text evidence="3">The sequence shown here is derived from an EMBL/GenBank/DDBJ whole genome shotgun (WGS) entry which is preliminary data.</text>
</comment>
<evidence type="ECO:0000256" key="1">
    <source>
        <dbReference type="SAM" id="Coils"/>
    </source>
</evidence>
<protein>
    <submittedName>
        <fullName evidence="3">Uncharacterized protein</fullName>
    </submittedName>
</protein>
<feature type="coiled-coil region" evidence="1">
    <location>
        <begin position="237"/>
        <end position="264"/>
    </location>
</feature>
<keyword evidence="2" id="KW-1133">Transmembrane helix</keyword>
<dbReference type="AlphaFoldDB" id="A0AA38PNL0"/>
<dbReference type="Proteomes" id="UP001163850">
    <property type="component" value="Unassembled WGS sequence"/>
</dbReference>
<evidence type="ECO:0000313" key="4">
    <source>
        <dbReference type="Proteomes" id="UP001163850"/>
    </source>
</evidence>
<name>A0AA38PNL0_9AGAR</name>
<keyword evidence="2" id="KW-0472">Membrane</keyword>
<organism evidence="3 4">
    <name type="scientific">Lentinula detonsa</name>
    <dbReference type="NCBI Taxonomy" id="2804962"/>
    <lineage>
        <taxon>Eukaryota</taxon>
        <taxon>Fungi</taxon>
        <taxon>Dikarya</taxon>
        <taxon>Basidiomycota</taxon>
        <taxon>Agaricomycotina</taxon>
        <taxon>Agaricomycetes</taxon>
        <taxon>Agaricomycetidae</taxon>
        <taxon>Agaricales</taxon>
        <taxon>Marasmiineae</taxon>
        <taxon>Omphalotaceae</taxon>
        <taxon>Lentinula</taxon>
    </lineage>
</organism>
<keyword evidence="1" id="KW-0175">Coiled coil</keyword>
<feature type="transmembrane region" description="Helical" evidence="2">
    <location>
        <begin position="424"/>
        <end position="441"/>
    </location>
</feature>
<dbReference type="EMBL" id="MU803227">
    <property type="protein sequence ID" value="KAJ3978421.1"/>
    <property type="molecule type" value="Genomic_DNA"/>
</dbReference>
<accession>A0AA38PNL0</accession>
<evidence type="ECO:0000256" key="2">
    <source>
        <dbReference type="SAM" id="Phobius"/>
    </source>
</evidence>
<sequence length="483" mass="54234">ISLSGHLMMFQREHQAKVNQLAERIAMPCKGISDSWLEMNANCLHTLTDYLRSHKDSLEVEHVGETATHGLMTEVVSSLKPSNLCALTFVRSRQSALNAMFKALNLRSPGIEHLPVLSSATCTIPYVPTEEGTAKEKGNQVPGLILISPPDPAVEVEIKTSALNETVASAARAGFWQDEEALAHHFFAYKNERMGRVMNSIDVFHSKWQKFEQRVSRAGVFLEERCLFLKHDYGYLNETVDETIQALERRWADLEQHLNTYQDEFREKSIDSFPGVSTSWHLDKLWLVALKSLGYPGGFDSRRGAFPQAEINLHDTISYLQSPEHRPLVEVLGEIDKMGNRSASSESKCVPTVSALTLEAELLRATESITGEVTGLSDHLGALEEDSPLTVGNEPSLNWSNLRLEETDGPKAIGRLKSFSAKRAFMLLLFCLFIGGVLIHLNHYINRRYQEIAHTYLDSESRKMLQARHPMPPITLSLVGLRR</sequence>
<feature type="non-terminal residue" evidence="3">
    <location>
        <position position="1"/>
    </location>
</feature>
<gene>
    <name evidence="3" type="ORF">F5890DRAFT_1479376</name>
</gene>
<reference evidence="3" key="1">
    <citation type="submission" date="2022-08" db="EMBL/GenBank/DDBJ databases">
        <authorList>
            <consortium name="DOE Joint Genome Institute"/>
            <person name="Min B."/>
            <person name="Riley R."/>
            <person name="Sierra-Patev S."/>
            <person name="Naranjo-Ortiz M."/>
            <person name="Looney B."/>
            <person name="Konkel Z."/>
            <person name="Slot J.C."/>
            <person name="Sakamoto Y."/>
            <person name="Steenwyk J.L."/>
            <person name="Rokas A."/>
            <person name="Carro J."/>
            <person name="Camarero S."/>
            <person name="Ferreira P."/>
            <person name="Molpeceres G."/>
            <person name="Ruiz-Duenas F.J."/>
            <person name="Serrano A."/>
            <person name="Henrissat B."/>
            <person name="Drula E."/>
            <person name="Hughes K.W."/>
            <person name="Mata J.L."/>
            <person name="Ishikawa N.K."/>
            <person name="Vargas-Isla R."/>
            <person name="Ushijima S."/>
            <person name="Smith C.A."/>
            <person name="Ahrendt S."/>
            <person name="Andreopoulos W."/>
            <person name="He G."/>
            <person name="Labutti K."/>
            <person name="Lipzen A."/>
            <person name="Ng V."/>
            <person name="Sandor L."/>
            <person name="Barry K."/>
            <person name="Martinez A.T."/>
            <person name="Xiao Y."/>
            <person name="Gibbons J.G."/>
            <person name="Terashima K."/>
            <person name="Hibbett D.S."/>
            <person name="Grigoriev I.V."/>
        </authorList>
    </citation>
    <scope>NUCLEOTIDE SEQUENCE</scope>
    <source>
        <strain evidence="3">TFB7829</strain>
    </source>
</reference>